<evidence type="ECO:0000256" key="1">
    <source>
        <dbReference type="SAM" id="SignalP"/>
    </source>
</evidence>
<gene>
    <name evidence="2" type="ORF">ABS767_16025</name>
</gene>
<dbReference type="PROSITE" id="PS51257">
    <property type="entry name" value="PROKAR_LIPOPROTEIN"/>
    <property type="match status" value="1"/>
</dbReference>
<comment type="caution">
    <text evidence="2">The sequence shown here is derived from an EMBL/GenBank/DDBJ whole genome shotgun (WGS) entry which is preliminary data.</text>
</comment>
<organism evidence="2 3">
    <name type="scientific">Sphingomonas plantiphila</name>
    <dbReference type="NCBI Taxonomy" id="3163295"/>
    <lineage>
        <taxon>Bacteria</taxon>
        <taxon>Pseudomonadati</taxon>
        <taxon>Pseudomonadota</taxon>
        <taxon>Alphaproteobacteria</taxon>
        <taxon>Sphingomonadales</taxon>
        <taxon>Sphingomonadaceae</taxon>
        <taxon>Sphingomonas</taxon>
    </lineage>
</organism>
<protein>
    <submittedName>
        <fullName evidence="2">Uncharacterized protein</fullName>
    </submittedName>
</protein>
<keyword evidence="3" id="KW-1185">Reference proteome</keyword>
<proteinExistence type="predicted"/>
<feature type="signal peptide" evidence="1">
    <location>
        <begin position="1"/>
        <end position="20"/>
    </location>
</feature>
<evidence type="ECO:0000313" key="2">
    <source>
        <dbReference type="EMBL" id="MFL9842478.1"/>
    </source>
</evidence>
<keyword evidence="1" id="KW-0732">Signal</keyword>
<accession>A0ABW8YTV6</accession>
<feature type="chain" id="PRO_5046953467" evidence="1">
    <location>
        <begin position="21"/>
        <end position="65"/>
    </location>
</feature>
<dbReference type="RefSeq" id="WP_408080181.1">
    <property type="nucleotide sequence ID" value="NZ_JBELQC010000003.1"/>
</dbReference>
<reference evidence="2 3" key="1">
    <citation type="submission" date="2024-06" db="EMBL/GenBank/DDBJ databases">
        <authorList>
            <person name="Kaempfer P."/>
            <person name="Viver T."/>
        </authorList>
    </citation>
    <scope>NUCLEOTIDE SEQUENCE [LARGE SCALE GENOMIC DNA]</scope>
    <source>
        <strain evidence="2 3">ST-64</strain>
    </source>
</reference>
<sequence length="65" mass="6941">MKLRLLLAAPLLLAAACTSAEGLNTIAVGVCEDSAACTVRDQKPRYGSPQQRVVEDTLIGRQEPM</sequence>
<evidence type="ECO:0000313" key="3">
    <source>
        <dbReference type="Proteomes" id="UP001629244"/>
    </source>
</evidence>
<dbReference type="Proteomes" id="UP001629244">
    <property type="component" value="Unassembled WGS sequence"/>
</dbReference>
<dbReference type="EMBL" id="JBELQC010000003">
    <property type="protein sequence ID" value="MFL9842478.1"/>
    <property type="molecule type" value="Genomic_DNA"/>
</dbReference>
<name>A0ABW8YTV6_9SPHN</name>